<accession>A0ABR2PPY8</accession>
<evidence type="ECO:0000313" key="2">
    <source>
        <dbReference type="Proteomes" id="UP001396334"/>
    </source>
</evidence>
<comment type="caution">
    <text evidence="1">The sequence shown here is derived from an EMBL/GenBank/DDBJ whole genome shotgun (WGS) entry which is preliminary data.</text>
</comment>
<dbReference type="EMBL" id="JBBPBN010000054">
    <property type="protein sequence ID" value="KAK8990475.1"/>
    <property type="molecule type" value="Genomic_DNA"/>
</dbReference>
<sequence>MVTERLLEGSVAPQIPDLYVDMGANDMQITSMDEDVCELNVTGSVTEDRDVTNELSKYYSLEKFGPWLAHDSGKFSVLANLDRDLGDIQEPSIEAIGVEAASKVLPVLNGGVEANMSPRINVEVRVPEIRPSSTHRELVHGSGLNAKELHVNKNVLLERVDVASSERIAPARVSLNPKAHMDVLHAFDEVHCPVKKHPMNVVRDTYEVG</sequence>
<name>A0ABR2PPY8_9ROSI</name>
<keyword evidence="2" id="KW-1185">Reference proteome</keyword>
<evidence type="ECO:0000313" key="1">
    <source>
        <dbReference type="EMBL" id="KAK8990475.1"/>
    </source>
</evidence>
<proteinExistence type="predicted"/>
<reference evidence="1 2" key="1">
    <citation type="journal article" date="2024" name="G3 (Bethesda)">
        <title>Genome assembly of Hibiscus sabdariffa L. provides insights into metabolisms of medicinal natural products.</title>
        <authorList>
            <person name="Kim T."/>
        </authorList>
    </citation>
    <scope>NUCLEOTIDE SEQUENCE [LARGE SCALE GENOMIC DNA]</scope>
    <source>
        <strain evidence="1">TK-2024</strain>
        <tissue evidence="1">Old leaves</tissue>
    </source>
</reference>
<organism evidence="1 2">
    <name type="scientific">Hibiscus sabdariffa</name>
    <name type="common">roselle</name>
    <dbReference type="NCBI Taxonomy" id="183260"/>
    <lineage>
        <taxon>Eukaryota</taxon>
        <taxon>Viridiplantae</taxon>
        <taxon>Streptophyta</taxon>
        <taxon>Embryophyta</taxon>
        <taxon>Tracheophyta</taxon>
        <taxon>Spermatophyta</taxon>
        <taxon>Magnoliopsida</taxon>
        <taxon>eudicotyledons</taxon>
        <taxon>Gunneridae</taxon>
        <taxon>Pentapetalae</taxon>
        <taxon>rosids</taxon>
        <taxon>malvids</taxon>
        <taxon>Malvales</taxon>
        <taxon>Malvaceae</taxon>
        <taxon>Malvoideae</taxon>
        <taxon>Hibiscus</taxon>
    </lineage>
</organism>
<protein>
    <submittedName>
        <fullName evidence="1">Uncharacterized protein</fullName>
    </submittedName>
</protein>
<dbReference type="Proteomes" id="UP001396334">
    <property type="component" value="Unassembled WGS sequence"/>
</dbReference>
<gene>
    <name evidence="1" type="ORF">V6N11_009174</name>
</gene>